<accession>A0A0E0UU71</accession>
<protein>
    <submittedName>
        <fullName evidence="2">Putative transcriptional regulator</fullName>
    </submittedName>
</protein>
<evidence type="ECO:0000313" key="3">
    <source>
        <dbReference type="Proteomes" id="UP000000486"/>
    </source>
</evidence>
<sequence length="177" mass="19423">MERKLVQEINLLENKKLVMNLNIVAIVIVLVLTVLGIVFSGGFQITNGLAGVMWLGVGYLVAIIIHEAVHGIFFKAFRPEAKVKFGFKNGMAYAGSPGAFYTKAQFFIISIAPFIVLTGLFIFLRFLGVNEAVLYLIFALHTSGCVGDFYYCILLINQPAGIVVEDTDKGISFYSEG</sequence>
<dbReference type="RefSeq" id="WP_012581808.1">
    <property type="nucleotide sequence ID" value="NC_017537.1"/>
</dbReference>
<dbReference type="KEGG" id="lmq:LMM7_0668"/>
<feature type="transmembrane region" description="Helical" evidence="1">
    <location>
        <begin position="21"/>
        <end position="45"/>
    </location>
</feature>
<gene>
    <name evidence="2" type="ordered locus">LMM7_0668</name>
</gene>
<keyword evidence="1" id="KW-1133">Transmembrane helix</keyword>
<evidence type="ECO:0000256" key="1">
    <source>
        <dbReference type="SAM" id="Phobius"/>
    </source>
</evidence>
<keyword evidence="1" id="KW-0812">Transmembrane</keyword>
<dbReference type="InterPro" id="IPR021683">
    <property type="entry name" value="DUF3267"/>
</dbReference>
<feature type="transmembrane region" description="Helical" evidence="1">
    <location>
        <begin position="51"/>
        <end position="74"/>
    </location>
</feature>
<feature type="transmembrane region" description="Helical" evidence="1">
    <location>
        <begin position="106"/>
        <end position="127"/>
    </location>
</feature>
<dbReference type="AlphaFoldDB" id="A0A0E0UU71"/>
<organism evidence="2 3">
    <name type="scientific">Listeria monocytogenes serotype 4a (strain M7)</name>
    <dbReference type="NCBI Taxonomy" id="1030009"/>
    <lineage>
        <taxon>Bacteria</taxon>
        <taxon>Bacillati</taxon>
        <taxon>Bacillota</taxon>
        <taxon>Bacilli</taxon>
        <taxon>Bacillales</taxon>
        <taxon>Listeriaceae</taxon>
        <taxon>Listeria</taxon>
    </lineage>
</organism>
<dbReference type="Pfam" id="PF11667">
    <property type="entry name" value="DUF3267"/>
    <property type="match status" value="1"/>
</dbReference>
<reference evidence="2 3" key="1">
    <citation type="journal article" date="2011" name="J. Bacteriol.">
        <title>Genome sequence of the nonpathogenic Listeria monocytogenes serovar 4a strain M7.</title>
        <authorList>
            <person name="Chen J."/>
            <person name="Xia Y."/>
            <person name="Cheng C."/>
            <person name="Fang C."/>
            <person name="Shan Y."/>
            <person name="Jin G."/>
            <person name="Fang W."/>
        </authorList>
    </citation>
    <scope>NUCLEOTIDE SEQUENCE [LARGE SCALE GENOMIC DNA]</scope>
    <source>
        <strain evidence="2 3">M7</strain>
    </source>
</reference>
<name>A0A0E0UU71_LISMM</name>
<dbReference type="HOGENOM" id="CLU_126025_0_0_9"/>
<proteinExistence type="predicted"/>
<dbReference type="PATRIC" id="fig|1030009.3.peg.658"/>
<evidence type="ECO:0000313" key="2">
    <source>
        <dbReference type="EMBL" id="AEH91673.1"/>
    </source>
</evidence>
<keyword evidence="1" id="KW-0472">Membrane</keyword>
<dbReference type="Proteomes" id="UP000000486">
    <property type="component" value="Chromosome"/>
</dbReference>
<dbReference type="EMBL" id="CP002816">
    <property type="protein sequence ID" value="AEH91673.1"/>
    <property type="molecule type" value="Genomic_DNA"/>
</dbReference>
<feature type="transmembrane region" description="Helical" evidence="1">
    <location>
        <begin position="133"/>
        <end position="156"/>
    </location>
</feature>